<dbReference type="AlphaFoldDB" id="A0AAF0C4F5"/>
<proteinExistence type="inferred from homology"/>
<dbReference type="Gene3D" id="1.25.40.10">
    <property type="entry name" value="Tetratricopeptide repeat domain"/>
    <property type="match status" value="1"/>
</dbReference>
<dbReference type="SUPFAM" id="SSF48452">
    <property type="entry name" value="TPR-like"/>
    <property type="match status" value="1"/>
</dbReference>
<keyword evidence="11" id="KW-1185">Reference proteome</keyword>
<dbReference type="PANTHER" id="PTHR38035:SF1">
    <property type="entry name" value="ANCILLARY SECYEG TRANSLOCON SUBUNIT"/>
    <property type="match status" value="1"/>
</dbReference>
<dbReference type="EMBL" id="CP059735">
    <property type="protein sequence ID" value="WDD99908.1"/>
    <property type="molecule type" value="Genomic_DNA"/>
</dbReference>
<dbReference type="GO" id="GO:0044877">
    <property type="term" value="F:protein-containing complex binding"/>
    <property type="evidence" value="ECO:0007669"/>
    <property type="project" value="InterPro"/>
</dbReference>
<evidence type="ECO:0000256" key="5">
    <source>
        <dbReference type="ARBA" id="ARBA00023136"/>
    </source>
</evidence>
<evidence type="ECO:0000313" key="10">
    <source>
        <dbReference type="EMBL" id="WDD99908.1"/>
    </source>
</evidence>
<dbReference type="KEGG" id="tact:SG35_004380"/>
<name>A0AAF0C4F5_9GAMM</name>
<evidence type="ECO:0000256" key="3">
    <source>
        <dbReference type="ARBA" id="ARBA00022692"/>
    </source>
</evidence>
<dbReference type="Pfam" id="PF09976">
    <property type="entry name" value="TPR_21"/>
    <property type="match status" value="1"/>
</dbReference>
<dbReference type="GO" id="GO:0005886">
    <property type="term" value="C:plasma membrane"/>
    <property type="evidence" value="ECO:0007669"/>
    <property type="project" value="UniProtKB-SubCell"/>
</dbReference>
<organism evidence="10 11">
    <name type="scientific">Thalassomonas actiniarum</name>
    <dbReference type="NCBI Taxonomy" id="485447"/>
    <lineage>
        <taxon>Bacteria</taxon>
        <taxon>Pseudomonadati</taxon>
        <taxon>Pseudomonadota</taxon>
        <taxon>Gammaproteobacteria</taxon>
        <taxon>Alteromonadales</taxon>
        <taxon>Colwelliaceae</taxon>
        <taxon>Thalassomonas</taxon>
    </lineage>
</organism>
<dbReference type="PIRSF" id="PIRSF006170">
    <property type="entry name" value="YfgM"/>
    <property type="match status" value="1"/>
</dbReference>
<evidence type="ECO:0000256" key="7">
    <source>
        <dbReference type="ARBA" id="ARBA00024197"/>
    </source>
</evidence>
<dbReference type="PANTHER" id="PTHR38035">
    <property type="entry name" value="UPF0070 PROTEIN YFGM"/>
    <property type="match status" value="1"/>
</dbReference>
<accession>A0AAF0C4F5</accession>
<evidence type="ECO:0000256" key="2">
    <source>
        <dbReference type="ARBA" id="ARBA00022475"/>
    </source>
</evidence>
<gene>
    <name evidence="10" type="ORF">SG35_004380</name>
</gene>
<comment type="subcellular location">
    <subcellularLocation>
        <location evidence="1">Cell membrane</location>
        <topology evidence="1">Single-pass type II membrane protein</topology>
    </subcellularLocation>
</comment>
<reference evidence="10 11" key="2">
    <citation type="journal article" date="2022" name="Mar. Drugs">
        <title>Bioassay-Guided Fractionation Leads to the Detection of Cholic Acid Generated by the Rare Thalassomonas sp.</title>
        <authorList>
            <person name="Pheiffer F."/>
            <person name="Schneider Y.K."/>
            <person name="Hansen E.H."/>
            <person name="Andersen J.H."/>
            <person name="Isaksson J."/>
            <person name="Busche T."/>
            <person name="R C."/>
            <person name="Kalinowski J."/>
            <person name="Zyl L.V."/>
            <person name="Trindade M."/>
        </authorList>
    </citation>
    <scope>NUCLEOTIDE SEQUENCE [LARGE SCALE GENOMIC DNA]</scope>
    <source>
        <strain evidence="10 11">A5K-106</strain>
    </source>
</reference>
<dbReference type="Proteomes" id="UP000032568">
    <property type="component" value="Chromosome"/>
</dbReference>
<comment type="similarity">
    <text evidence="7">Belongs to the YfgM family.</text>
</comment>
<evidence type="ECO:0000256" key="6">
    <source>
        <dbReference type="ARBA" id="ARBA00023186"/>
    </source>
</evidence>
<keyword evidence="4" id="KW-1133">Transmembrane helix</keyword>
<evidence type="ECO:0000259" key="9">
    <source>
        <dbReference type="Pfam" id="PF09976"/>
    </source>
</evidence>
<dbReference type="RefSeq" id="WP_044831860.1">
    <property type="nucleotide sequence ID" value="NZ_CP059735.1"/>
</dbReference>
<feature type="domain" description="Ancillary SecYEG translocon subunit/Cell division coordinator CpoB TPR" evidence="9">
    <location>
        <begin position="15"/>
        <end position="206"/>
    </location>
</feature>
<dbReference type="InterPro" id="IPR026039">
    <property type="entry name" value="YfgM"/>
</dbReference>
<sequence>MEIYQTEEQQVDAIKKFWSENGNGIIAGVVLGLGGFVGFNLYQDSVLEQELATSDAYQTLIESAEKEPEAFSAKGDKFIQDNASTSYASLTALALAKEMVEKKDWAQAEKYLQTAADKAPSEGIRAIATLRLARIQIQQEKLSEALASLSGQLPESFTASVQEIKGDIYLQQEKKDLARNAYQAAIDADGLASSPGLQMKLDDLAQVINLGAVALNDSSSASDSSSNK</sequence>
<reference evidence="10 11" key="1">
    <citation type="journal article" date="2015" name="Genome Announc.">
        <title>Draft Genome Sequences of Marine Isolates of Thalassomonas viridans and Thalassomonas actiniarum.</title>
        <authorList>
            <person name="Olonade I."/>
            <person name="van Zyl L.J."/>
            <person name="Trindade M."/>
        </authorList>
    </citation>
    <scope>NUCLEOTIDE SEQUENCE [LARGE SCALE GENOMIC DNA]</scope>
    <source>
        <strain evidence="10 11">A5K-106</strain>
    </source>
</reference>
<dbReference type="InterPro" id="IPR011990">
    <property type="entry name" value="TPR-like_helical_dom_sf"/>
</dbReference>
<protein>
    <recommendedName>
        <fullName evidence="8">Ancillary SecYEG translocon subunit</fullName>
    </recommendedName>
</protein>
<evidence type="ECO:0000256" key="8">
    <source>
        <dbReference type="ARBA" id="ARBA00024235"/>
    </source>
</evidence>
<evidence type="ECO:0000256" key="4">
    <source>
        <dbReference type="ARBA" id="ARBA00022989"/>
    </source>
</evidence>
<evidence type="ECO:0000313" key="11">
    <source>
        <dbReference type="Proteomes" id="UP000032568"/>
    </source>
</evidence>
<dbReference type="InterPro" id="IPR018704">
    <property type="entry name" value="SecYEG/CpoB_TPR"/>
</dbReference>
<keyword evidence="6" id="KW-0143">Chaperone</keyword>
<keyword evidence="2" id="KW-1003">Cell membrane</keyword>
<evidence type="ECO:0000256" key="1">
    <source>
        <dbReference type="ARBA" id="ARBA00004401"/>
    </source>
</evidence>
<keyword evidence="3" id="KW-0812">Transmembrane</keyword>
<keyword evidence="5" id="KW-0472">Membrane</keyword>